<name>A0A1W1BC50_9ZZZZ</name>
<evidence type="ECO:0000256" key="1">
    <source>
        <dbReference type="SAM" id="Phobius"/>
    </source>
</evidence>
<sequence>MSKNIEINFTYTKELAFKASKLYYDWDMKNSSKRYVGWLFVAMVQFGVVGALKHDSYGILTISTILVIYWYYGRWYFRKGMIRKYYDKLYKTDTNVSFVLKEDGLYFDNLLISWDEIKKVIELEDGIIIHISTNTLFFEKDFFKSPKEMKYFIEKMKKQGKL</sequence>
<keyword evidence="1" id="KW-0812">Transmembrane</keyword>
<evidence type="ECO:0000259" key="2">
    <source>
        <dbReference type="Pfam" id="PF14317"/>
    </source>
</evidence>
<dbReference type="EMBL" id="FPHI01000002">
    <property type="protein sequence ID" value="SFV51092.1"/>
    <property type="molecule type" value="Genomic_DNA"/>
</dbReference>
<keyword evidence="1" id="KW-0472">Membrane</keyword>
<gene>
    <name evidence="3" type="ORF">MNB_SV-3-737</name>
</gene>
<dbReference type="InterPro" id="IPR025588">
    <property type="entry name" value="YcxB-like_C"/>
</dbReference>
<feature type="transmembrane region" description="Helical" evidence="1">
    <location>
        <begin position="58"/>
        <end position="77"/>
    </location>
</feature>
<evidence type="ECO:0000313" key="3">
    <source>
        <dbReference type="EMBL" id="SFV51092.1"/>
    </source>
</evidence>
<accession>A0A1W1BC50</accession>
<feature type="domain" description="YcxB-like C-terminal" evidence="2">
    <location>
        <begin position="109"/>
        <end position="155"/>
    </location>
</feature>
<reference evidence="3" key="1">
    <citation type="submission" date="2016-10" db="EMBL/GenBank/DDBJ databases">
        <authorList>
            <person name="de Groot N.N."/>
        </authorList>
    </citation>
    <scope>NUCLEOTIDE SEQUENCE</scope>
</reference>
<keyword evidence="1" id="KW-1133">Transmembrane helix</keyword>
<organism evidence="3">
    <name type="scientific">hydrothermal vent metagenome</name>
    <dbReference type="NCBI Taxonomy" id="652676"/>
    <lineage>
        <taxon>unclassified sequences</taxon>
        <taxon>metagenomes</taxon>
        <taxon>ecological metagenomes</taxon>
    </lineage>
</organism>
<dbReference type="AlphaFoldDB" id="A0A1W1BC50"/>
<feature type="transmembrane region" description="Helical" evidence="1">
    <location>
        <begin position="35"/>
        <end position="52"/>
    </location>
</feature>
<dbReference type="Pfam" id="PF14317">
    <property type="entry name" value="YcxB"/>
    <property type="match status" value="1"/>
</dbReference>
<proteinExistence type="predicted"/>
<protein>
    <recommendedName>
        <fullName evidence="2">YcxB-like C-terminal domain-containing protein</fullName>
    </recommendedName>
</protein>